<gene>
    <name evidence="5" type="ORF">AWB69_08203</name>
</gene>
<feature type="domain" description="Cyclic nucleotide-binding" evidence="4">
    <location>
        <begin position="63"/>
        <end position="183"/>
    </location>
</feature>
<dbReference type="InterPro" id="IPR036188">
    <property type="entry name" value="FAD/NAD-bd_sf"/>
</dbReference>
<dbReference type="GO" id="GO:0016491">
    <property type="term" value="F:oxidoreductase activity"/>
    <property type="evidence" value="ECO:0007669"/>
    <property type="project" value="UniProtKB-KW"/>
</dbReference>
<dbReference type="Gene3D" id="2.60.120.10">
    <property type="entry name" value="Jelly Rolls"/>
    <property type="match status" value="1"/>
</dbReference>
<accession>A0A158JL96</accession>
<protein>
    <submittedName>
        <fullName evidence="5">FAD-dependent pyridine nucleotide-disulfide oxidoreductase</fullName>
    </submittedName>
</protein>
<name>A0A158JL96_9BURK</name>
<reference evidence="5 6" key="1">
    <citation type="submission" date="2016-01" db="EMBL/GenBank/DDBJ databases">
        <authorList>
            <person name="Oliw E.H."/>
        </authorList>
    </citation>
    <scope>NUCLEOTIDE SEQUENCE [LARGE SCALE GENOMIC DNA]</scope>
    <source>
        <strain evidence="5">LMG 27134</strain>
    </source>
</reference>
<dbReference type="InterPro" id="IPR023753">
    <property type="entry name" value="FAD/NAD-binding_dom"/>
</dbReference>
<feature type="region of interest" description="Disordered" evidence="3">
    <location>
        <begin position="1"/>
        <end position="30"/>
    </location>
</feature>
<dbReference type="PRINTS" id="PR00469">
    <property type="entry name" value="PNDRDTASEII"/>
</dbReference>
<evidence type="ECO:0000313" key="5">
    <source>
        <dbReference type="EMBL" id="SAL69425.1"/>
    </source>
</evidence>
<dbReference type="Pfam" id="PF00027">
    <property type="entry name" value="cNMP_binding"/>
    <property type="match status" value="1"/>
</dbReference>
<dbReference type="SUPFAM" id="SSF51905">
    <property type="entry name" value="FAD/NAD(P)-binding domain"/>
    <property type="match status" value="1"/>
</dbReference>
<sequence>MSTAYEGTNDAPDHGHGQPEWRDSSPAVSEDLNSIANDTTSAAPAEAAADAPFSPLQSRKHQMYPYLTAEEIERIRRFGNVQYWRAGELMFEVGVPGPGMFVLLSGRVRVTRRDGLGHVHLVTEADPGQYLAEVGQLSGKPALVDGHAIEDVEAILIVPDRLRALLVAEAELGERIMRSLILRRVGLIEKGSGPILVGQSDDGRLVSLQGFLSRNGYPHTVIDACTDPDAIALLERISTSKADFPLVICPDGTVMRAPDENQLASQLGWLPEFDPAHIYDVAVVGAGPAGLATAVYAASEGLSVAVFDCRAPGGQAGASSRIENYLGFPTGISGQALAGRAFVQAQKFGAHIAIPTEIKALHCNCTPIQIELMDGQRVSSHTTVIATGAAYRRPNIVGLEKFEGHGTYYWASPVEAKLCKGSEVALVGGGNSAGQAVVYLASHAARVHLLIRGPGLELSMSKYLIDRIAALPNVTVHTGTQIESLEGDGRTLAAVHCKTPDGPLTLDVRHLFLFTGANPNTAWLRDCNVNTDAKGFVLTGAAAHGGHADCSASLETSVPGVFAIGDVRSASTKRVAAAVGEGAAVVSQIHGLLAERQELALRVAVAE</sequence>
<dbReference type="InterPro" id="IPR018490">
    <property type="entry name" value="cNMP-bd_dom_sf"/>
</dbReference>
<feature type="compositionally biased region" description="Basic and acidic residues" evidence="3">
    <location>
        <begin position="11"/>
        <end position="23"/>
    </location>
</feature>
<dbReference type="Pfam" id="PF07992">
    <property type="entry name" value="Pyr_redox_2"/>
    <property type="match status" value="1"/>
</dbReference>
<evidence type="ECO:0000256" key="2">
    <source>
        <dbReference type="ARBA" id="ARBA00023002"/>
    </source>
</evidence>
<dbReference type="InterPro" id="IPR014710">
    <property type="entry name" value="RmlC-like_jellyroll"/>
</dbReference>
<dbReference type="PANTHER" id="PTHR48105">
    <property type="entry name" value="THIOREDOXIN REDUCTASE 1-RELATED-RELATED"/>
    <property type="match status" value="1"/>
</dbReference>
<keyword evidence="2" id="KW-0560">Oxidoreductase</keyword>
<evidence type="ECO:0000256" key="1">
    <source>
        <dbReference type="ARBA" id="ARBA00022630"/>
    </source>
</evidence>
<dbReference type="PRINTS" id="PR00368">
    <property type="entry name" value="FADPNR"/>
</dbReference>
<dbReference type="CDD" id="cd00038">
    <property type="entry name" value="CAP_ED"/>
    <property type="match status" value="1"/>
</dbReference>
<dbReference type="Gene3D" id="3.40.30.10">
    <property type="entry name" value="Glutaredoxin"/>
    <property type="match status" value="1"/>
</dbReference>
<dbReference type="InterPro" id="IPR000595">
    <property type="entry name" value="cNMP-bd_dom"/>
</dbReference>
<evidence type="ECO:0000256" key="3">
    <source>
        <dbReference type="SAM" id="MobiDB-lite"/>
    </source>
</evidence>
<dbReference type="Gene3D" id="3.50.50.60">
    <property type="entry name" value="FAD/NAD(P)-binding domain"/>
    <property type="match status" value="2"/>
</dbReference>
<dbReference type="AlphaFoldDB" id="A0A158JL96"/>
<dbReference type="OrthoDB" id="109585at2"/>
<dbReference type="EMBL" id="FCOK02000097">
    <property type="protein sequence ID" value="SAL69425.1"/>
    <property type="molecule type" value="Genomic_DNA"/>
</dbReference>
<dbReference type="InterPro" id="IPR050097">
    <property type="entry name" value="Ferredoxin-NADP_redctase_2"/>
</dbReference>
<organism evidence="5 6">
    <name type="scientific">Caballeronia udeis</name>
    <dbReference type="NCBI Taxonomy" id="1232866"/>
    <lineage>
        <taxon>Bacteria</taxon>
        <taxon>Pseudomonadati</taxon>
        <taxon>Pseudomonadota</taxon>
        <taxon>Betaproteobacteria</taxon>
        <taxon>Burkholderiales</taxon>
        <taxon>Burkholderiaceae</taxon>
        <taxon>Caballeronia</taxon>
    </lineage>
</organism>
<proteinExistence type="predicted"/>
<keyword evidence="1" id="KW-0285">Flavoprotein</keyword>
<evidence type="ECO:0000313" key="6">
    <source>
        <dbReference type="Proteomes" id="UP000054683"/>
    </source>
</evidence>
<dbReference type="SUPFAM" id="SSF51206">
    <property type="entry name" value="cAMP-binding domain-like"/>
    <property type="match status" value="1"/>
</dbReference>
<dbReference type="PROSITE" id="PS50042">
    <property type="entry name" value="CNMP_BINDING_3"/>
    <property type="match status" value="1"/>
</dbReference>
<evidence type="ECO:0000259" key="4">
    <source>
        <dbReference type="PROSITE" id="PS50042"/>
    </source>
</evidence>
<dbReference type="Proteomes" id="UP000054683">
    <property type="component" value="Unassembled WGS sequence"/>
</dbReference>
<dbReference type="RefSeq" id="WP_082913801.1">
    <property type="nucleotide sequence ID" value="NZ_FCOK02000097.1"/>
</dbReference>